<organism evidence="1 2">
    <name type="scientific">Deinococcus arenicola</name>
    <dbReference type="NCBI Taxonomy" id="2994950"/>
    <lineage>
        <taxon>Bacteria</taxon>
        <taxon>Thermotogati</taxon>
        <taxon>Deinococcota</taxon>
        <taxon>Deinococci</taxon>
        <taxon>Deinococcales</taxon>
        <taxon>Deinococcaceae</taxon>
        <taxon>Deinococcus</taxon>
    </lineage>
</organism>
<comment type="caution">
    <text evidence="1">The sequence shown here is derived from an EMBL/GenBank/DDBJ whole genome shotgun (WGS) entry which is preliminary data.</text>
</comment>
<reference evidence="1 2" key="1">
    <citation type="submission" date="2022-11" db="EMBL/GenBank/DDBJ databases">
        <title>Deinococcus ZS9-10, Low Temperature and Draught-tolerating, UV-resistant Bacteria from Continental Antarctica.</title>
        <authorList>
            <person name="Cheng L."/>
        </authorList>
    </citation>
    <scope>NUCLEOTIDE SEQUENCE [LARGE SCALE GENOMIC DNA]</scope>
    <source>
        <strain evidence="1 2">ZS9-10</strain>
    </source>
</reference>
<dbReference type="SUPFAM" id="SSF55729">
    <property type="entry name" value="Acyl-CoA N-acyltransferases (Nat)"/>
    <property type="match status" value="1"/>
</dbReference>
<name>A0ABU4DQN9_9DEIO</name>
<gene>
    <name evidence="1" type="ORF">ORD21_09195</name>
</gene>
<protein>
    <recommendedName>
        <fullName evidence="3">GNAT family N-acetyltransferase</fullName>
    </recommendedName>
</protein>
<proteinExistence type="predicted"/>
<keyword evidence="2" id="KW-1185">Reference proteome</keyword>
<dbReference type="EMBL" id="JAPMIV010000014">
    <property type="protein sequence ID" value="MDV6374761.1"/>
    <property type="molecule type" value="Genomic_DNA"/>
</dbReference>
<accession>A0ABU4DQN9</accession>
<dbReference type="RefSeq" id="WP_317640087.1">
    <property type="nucleotide sequence ID" value="NZ_JAPMIV010000014.1"/>
</dbReference>
<dbReference type="Gene3D" id="3.40.630.30">
    <property type="match status" value="1"/>
</dbReference>
<evidence type="ECO:0000313" key="2">
    <source>
        <dbReference type="Proteomes" id="UP001276150"/>
    </source>
</evidence>
<sequence length="100" mass="11236">MLEPCWAARSWGRTVRDAGRRLGEDTPRWAREQGYVGMQFNAVVQTNWPAVHLWQSLGFAVMTTIPGAFQHPTLGRVGLHVTHQALPAERADRVSDTAKR</sequence>
<evidence type="ECO:0008006" key="3">
    <source>
        <dbReference type="Google" id="ProtNLM"/>
    </source>
</evidence>
<dbReference type="InterPro" id="IPR016181">
    <property type="entry name" value="Acyl_CoA_acyltransferase"/>
</dbReference>
<evidence type="ECO:0000313" key="1">
    <source>
        <dbReference type="EMBL" id="MDV6374761.1"/>
    </source>
</evidence>
<dbReference type="Proteomes" id="UP001276150">
    <property type="component" value="Unassembled WGS sequence"/>
</dbReference>